<comment type="similarity">
    <text evidence="5">Belongs to the PPP phosphatase family.</text>
</comment>
<dbReference type="Pfam" id="PF00149">
    <property type="entry name" value="Metallophos"/>
    <property type="match status" value="1"/>
</dbReference>
<gene>
    <name evidence="7" type="ORF">QR680_004802</name>
</gene>
<dbReference type="EC" id="3.1.3.16" evidence="5"/>
<dbReference type="InterPro" id="IPR029052">
    <property type="entry name" value="Metallo-depent_PP-like"/>
</dbReference>
<keyword evidence="8" id="KW-1185">Reference proteome</keyword>
<name>A0AA39LTT1_9BILA</name>
<dbReference type="Gene3D" id="3.60.21.10">
    <property type="match status" value="1"/>
</dbReference>
<reference evidence="7" key="1">
    <citation type="submission" date="2023-06" db="EMBL/GenBank/DDBJ databases">
        <title>Genomic analysis of the entomopathogenic nematode Steinernema hermaphroditum.</title>
        <authorList>
            <person name="Schwarz E.M."/>
            <person name="Heppert J.K."/>
            <person name="Baniya A."/>
            <person name="Schwartz H.T."/>
            <person name="Tan C.-H."/>
            <person name="Antoshechkin I."/>
            <person name="Sternberg P.W."/>
            <person name="Goodrich-Blair H."/>
            <person name="Dillman A.R."/>
        </authorList>
    </citation>
    <scope>NUCLEOTIDE SEQUENCE</scope>
    <source>
        <strain evidence="7">PS9179</strain>
        <tissue evidence="7">Whole animal</tissue>
    </source>
</reference>
<evidence type="ECO:0000256" key="4">
    <source>
        <dbReference type="ARBA" id="ARBA00023211"/>
    </source>
</evidence>
<keyword evidence="4" id="KW-0464">Manganese</keyword>
<keyword evidence="2" id="KW-0479">Metal-binding</keyword>
<dbReference type="PROSITE" id="PS00125">
    <property type="entry name" value="SER_THR_PHOSPHATASE"/>
    <property type="match status" value="1"/>
</dbReference>
<dbReference type="GO" id="GO:0046872">
    <property type="term" value="F:metal ion binding"/>
    <property type="evidence" value="ECO:0007669"/>
    <property type="project" value="UniProtKB-KW"/>
</dbReference>
<protein>
    <recommendedName>
        <fullName evidence="5">Serine/threonine-protein phosphatase</fullName>
        <ecNumber evidence="5">3.1.3.16</ecNumber>
    </recommendedName>
</protein>
<dbReference type="InterPro" id="IPR004843">
    <property type="entry name" value="Calcineurin-like_PHP"/>
</dbReference>
<dbReference type="EMBL" id="JAUCMV010000003">
    <property type="protein sequence ID" value="KAK0409861.1"/>
    <property type="molecule type" value="Genomic_DNA"/>
</dbReference>
<dbReference type="GO" id="GO:0004722">
    <property type="term" value="F:protein serine/threonine phosphatase activity"/>
    <property type="evidence" value="ECO:0007669"/>
    <property type="project" value="UniProtKB-EC"/>
</dbReference>
<evidence type="ECO:0000256" key="5">
    <source>
        <dbReference type="RuleBase" id="RU004273"/>
    </source>
</evidence>
<proteinExistence type="inferred from homology"/>
<accession>A0AA39LTT1</accession>
<dbReference type="PRINTS" id="PR00114">
    <property type="entry name" value="STPHPHTASE"/>
</dbReference>
<dbReference type="InterPro" id="IPR006186">
    <property type="entry name" value="Ser/Thr-sp_prot-phosphatase"/>
</dbReference>
<evidence type="ECO:0000259" key="6">
    <source>
        <dbReference type="PROSITE" id="PS00125"/>
    </source>
</evidence>
<comment type="caution">
    <text evidence="7">The sequence shown here is derived from an EMBL/GenBank/DDBJ whole genome shotgun (WGS) entry which is preliminary data.</text>
</comment>
<evidence type="ECO:0000256" key="1">
    <source>
        <dbReference type="ARBA" id="ARBA00001936"/>
    </source>
</evidence>
<evidence type="ECO:0000313" key="8">
    <source>
        <dbReference type="Proteomes" id="UP001175271"/>
    </source>
</evidence>
<dbReference type="SMART" id="SM00156">
    <property type="entry name" value="PP2Ac"/>
    <property type="match status" value="1"/>
</dbReference>
<comment type="cofactor">
    <cofactor evidence="1">
        <name>Mn(2+)</name>
        <dbReference type="ChEBI" id="CHEBI:29035"/>
    </cofactor>
</comment>
<evidence type="ECO:0000256" key="3">
    <source>
        <dbReference type="ARBA" id="ARBA00022801"/>
    </source>
</evidence>
<dbReference type="AlphaFoldDB" id="A0AA39LTT1"/>
<comment type="catalytic activity">
    <reaction evidence="5">
        <text>O-phospho-L-threonyl-[protein] + H2O = L-threonyl-[protein] + phosphate</text>
        <dbReference type="Rhea" id="RHEA:47004"/>
        <dbReference type="Rhea" id="RHEA-COMP:11060"/>
        <dbReference type="Rhea" id="RHEA-COMP:11605"/>
        <dbReference type="ChEBI" id="CHEBI:15377"/>
        <dbReference type="ChEBI" id="CHEBI:30013"/>
        <dbReference type="ChEBI" id="CHEBI:43474"/>
        <dbReference type="ChEBI" id="CHEBI:61977"/>
        <dbReference type="EC" id="3.1.3.16"/>
    </reaction>
</comment>
<organism evidence="7 8">
    <name type="scientific">Steinernema hermaphroditum</name>
    <dbReference type="NCBI Taxonomy" id="289476"/>
    <lineage>
        <taxon>Eukaryota</taxon>
        <taxon>Metazoa</taxon>
        <taxon>Ecdysozoa</taxon>
        <taxon>Nematoda</taxon>
        <taxon>Chromadorea</taxon>
        <taxon>Rhabditida</taxon>
        <taxon>Tylenchina</taxon>
        <taxon>Panagrolaimomorpha</taxon>
        <taxon>Strongyloidoidea</taxon>
        <taxon>Steinernematidae</taxon>
        <taxon>Steinernema</taxon>
    </lineage>
</organism>
<dbReference type="InterPro" id="IPR047129">
    <property type="entry name" value="PPA2-like"/>
</dbReference>
<keyword evidence="3 5" id="KW-0378">Hydrolase</keyword>
<evidence type="ECO:0000313" key="7">
    <source>
        <dbReference type="EMBL" id="KAK0409861.1"/>
    </source>
</evidence>
<dbReference type="PANTHER" id="PTHR45619">
    <property type="entry name" value="SERINE/THREONINE-PROTEIN PHOSPHATASE PP2A-RELATED"/>
    <property type="match status" value="1"/>
</dbReference>
<evidence type="ECO:0000256" key="2">
    <source>
        <dbReference type="ARBA" id="ARBA00022723"/>
    </source>
</evidence>
<dbReference type="Proteomes" id="UP001175271">
    <property type="component" value="Unassembled WGS sequence"/>
</dbReference>
<sequence length="286" mass="33021">MDLDRWITRLTYGDILTETEVKMLCDKVKEILSKEPTLIRVSSPVVVCGDTHGQHNDVVNLFRIGGFPADTKYLFMGDYVDRGRMSVEVISLLFCYKIKHPSTFYLLRGNHESRELTKVYTFFDECFGKYNNTRVWTMFTDAFEYLPLSGVVDDRVVCMHGGLSPAGFTLDNIANVDRIKEPPKYGIMTHLLWSDPGQQQGWKDSNRKGYYAFGPNVTAQFLHVNGLEFISRAHQVQQKGYRWHHNNQCVTVFSAPYYCRMTNRAAIMRLDETKSPQFEVFGQSDF</sequence>
<feature type="domain" description="Serine/threonine specific protein phosphatases" evidence="6">
    <location>
        <begin position="107"/>
        <end position="112"/>
    </location>
</feature>
<dbReference type="SUPFAM" id="SSF56300">
    <property type="entry name" value="Metallo-dependent phosphatases"/>
    <property type="match status" value="1"/>
</dbReference>